<feature type="compositionally biased region" description="Low complexity" evidence="1">
    <location>
        <begin position="35"/>
        <end position="49"/>
    </location>
</feature>
<comment type="caution">
    <text evidence="3">The sequence shown here is derived from an EMBL/GenBank/DDBJ whole genome shotgun (WGS) entry which is preliminary data.</text>
</comment>
<organism evidence="3 4">
    <name type="scientific">Colocasia esculenta</name>
    <name type="common">Wild taro</name>
    <name type="synonym">Arum esculentum</name>
    <dbReference type="NCBI Taxonomy" id="4460"/>
    <lineage>
        <taxon>Eukaryota</taxon>
        <taxon>Viridiplantae</taxon>
        <taxon>Streptophyta</taxon>
        <taxon>Embryophyta</taxon>
        <taxon>Tracheophyta</taxon>
        <taxon>Spermatophyta</taxon>
        <taxon>Magnoliopsida</taxon>
        <taxon>Liliopsida</taxon>
        <taxon>Araceae</taxon>
        <taxon>Aroideae</taxon>
        <taxon>Colocasieae</taxon>
        <taxon>Colocasia</taxon>
    </lineage>
</organism>
<keyword evidence="2" id="KW-0812">Transmembrane</keyword>
<dbReference type="EMBL" id="NMUH01004864">
    <property type="protein sequence ID" value="MQM11090.1"/>
    <property type="molecule type" value="Genomic_DNA"/>
</dbReference>
<dbReference type="OrthoDB" id="1929682at2759"/>
<keyword evidence="2" id="KW-0472">Membrane</keyword>
<sequence>MSARPRRWQHLRPILLFASISPLLIPGAAHDPSRSKAGTGTASHSSSSGGDNALDAFYICLGLVAFLLIAIFLYKLWQRKRRQEQQARLLSLFEEDDELELELGLRS</sequence>
<feature type="region of interest" description="Disordered" evidence="1">
    <location>
        <begin position="30"/>
        <end position="49"/>
    </location>
</feature>
<dbReference type="PANTHER" id="PTHR33780:SF10">
    <property type="entry name" value="TRANSMEMBRANE PROTEIN"/>
    <property type="match status" value="1"/>
</dbReference>
<keyword evidence="2" id="KW-1133">Transmembrane helix</keyword>
<proteinExistence type="predicted"/>
<dbReference type="Proteomes" id="UP000652761">
    <property type="component" value="Unassembled WGS sequence"/>
</dbReference>
<reference evidence="3" key="1">
    <citation type="submission" date="2017-07" db="EMBL/GenBank/DDBJ databases">
        <title>Taro Niue Genome Assembly and Annotation.</title>
        <authorList>
            <person name="Atibalentja N."/>
            <person name="Keating K."/>
            <person name="Fields C.J."/>
        </authorList>
    </citation>
    <scope>NUCLEOTIDE SEQUENCE</scope>
    <source>
        <strain evidence="3">Niue_2</strain>
        <tissue evidence="3">Leaf</tissue>
    </source>
</reference>
<gene>
    <name evidence="3" type="ORF">Taro_043996</name>
</gene>
<dbReference type="AlphaFoldDB" id="A0A843X4U6"/>
<feature type="transmembrane region" description="Helical" evidence="2">
    <location>
        <begin position="53"/>
        <end position="74"/>
    </location>
</feature>
<evidence type="ECO:0000256" key="2">
    <source>
        <dbReference type="SAM" id="Phobius"/>
    </source>
</evidence>
<accession>A0A843X4U6</accession>
<evidence type="ECO:0000313" key="3">
    <source>
        <dbReference type="EMBL" id="MQM11090.1"/>
    </source>
</evidence>
<evidence type="ECO:0000313" key="4">
    <source>
        <dbReference type="Proteomes" id="UP000652761"/>
    </source>
</evidence>
<protein>
    <submittedName>
        <fullName evidence="3">Uncharacterized protein</fullName>
    </submittedName>
</protein>
<evidence type="ECO:0000256" key="1">
    <source>
        <dbReference type="SAM" id="MobiDB-lite"/>
    </source>
</evidence>
<name>A0A843X4U6_COLES</name>
<dbReference type="PANTHER" id="PTHR33780">
    <property type="entry name" value="EXPRESSED PROTEIN"/>
    <property type="match status" value="1"/>
</dbReference>
<keyword evidence="4" id="KW-1185">Reference proteome</keyword>